<name>A0A510J8H9_9FUSO</name>
<accession>A0A510J8H9</accession>
<dbReference type="KEGG" id="lgo:JCM16774_0273"/>
<dbReference type="AlphaFoldDB" id="A0A510J8H9"/>
<proteinExistence type="predicted"/>
<dbReference type="OrthoDB" id="9796570at2"/>
<evidence type="ECO:0000313" key="1">
    <source>
        <dbReference type="EMBL" id="BBM35366.1"/>
    </source>
</evidence>
<sequence length="196" mass="22263">MEYMYIKGTDEMFVLFHGTGGNENSLLFLTGELDPYASVLSFSGDTGVGIKRRFFAPLIGKREPDRKGLAERVEKFLTQWDNLELTKGKKITFIGYSNGANFITAILEKRPDIADKTILLHPSHLGWKFESRPLKNVIIVTTGATDLMAPAGDVMKMKKEFENIGYDKFDVILLDGGHEINDQEIEKLKKYYKNKF</sequence>
<protein>
    <recommendedName>
        <fullName evidence="3">Phospholipase/carboxylesterase</fullName>
    </recommendedName>
</protein>
<dbReference type="STRING" id="714315.GCA_000516535_00287"/>
<evidence type="ECO:0000313" key="2">
    <source>
        <dbReference type="Proteomes" id="UP000321606"/>
    </source>
</evidence>
<dbReference type="Proteomes" id="UP000321606">
    <property type="component" value="Chromosome"/>
</dbReference>
<reference evidence="1 2" key="1">
    <citation type="submission" date="2019-07" db="EMBL/GenBank/DDBJ databases">
        <title>Complete Genome Sequence of Leptotrichia goodfellowii Strain JCM 16774.</title>
        <authorList>
            <person name="Watanabe S."/>
            <person name="Cui L."/>
        </authorList>
    </citation>
    <scope>NUCLEOTIDE SEQUENCE [LARGE SCALE GENOMIC DNA]</scope>
    <source>
        <strain evidence="1 2">JCM16774</strain>
    </source>
</reference>
<dbReference type="Gene3D" id="3.40.50.1820">
    <property type="entry name" value="alpha/beta hydrolase"/>
    <property type="match status" value="1"/>
</dbReference>
<evidence type="ECO:0008006" key="3">
    <source>
        <dbReference type="Google" id="ProtNLM"/>
    </source>
</evidence>
<dbReference type="SUPFAM" id="SSF53474">
    <property type="entry name" value="alpha/beta-Hydrolases"/>
    <property type="match status" value="1"/>
</dbReference>
<dbReference type="EMBL" id="AP019822">
    <property type="protein sequence ID" value="BBM35366.1"/>
    <property type="molecule type" value="Genomic_DNA"/>
</dbReference>
<organism evidence="1 2">
    <name type="scientific">Pseudoleptotrichia goodfellowii</name>
    <dbReference type="NCBI Taxonomy" id="157692"/>
    <lineage>
        <taxon>Bacteria</taxon>
        <taxon>Fusobacteriati</taxon>
        <taxon>Fusobacteriota</taxon>
        <taxon>Fusobacteriia</taxon>
        <taxon>Fusobacteriales</taxon>
        <taxon>Leptotrichiaceae</taxon>
        <taxon>Pseudoleptotrichia</taxon>
    </lineage>
</organism>
<gene>
    <name evidence="1" type="ORF">JCM16774_0273</name>
</gene>
<dbReference type="InterPro" id="IPR029058">
    <property type="entry name" value="AB_hydrolase_fold"/>
</dbReference>
<dbReference type="RefSeq" id="WP_026736955.1">
    <property type="nucleotide sequence ID" value="NZ_AP019822.1"/>
</dbReference>